<comment type="caution">
    <text evidence="1">The sequence shown here is derived from an EMBL/GenBank/DDBJ whole genome shotgun (WGS) entry which is preliminary data.</text>
</comment>
<organism evidence="1 2">
    <name type="scientific">Tanacetum coccineum</name>
    <dbReference type="NCBI Taxonomy" id="301880"/>
    <lineage>
        <taxon>Eukaryota</taxon>
        <taxon>Viridiplantae</taxon>
        <taxon>Streptophyta</taxon>
        <taxon>Embryophyta</taxon>
        <taxon>Tracheophyta</taxon>
        <taxon>Spermatophyta</taxon>
        <taxon>Magnoliopsida</taxon>
        <taxon>eudicotyledons</taxon>
        <taxon>Gunneridae</taxon>
        <taxon>Pentapetalae</taxon>
        <taxon>asterids</taxon>
        <taxon>campanulids</taxon>
        <taxon>Asterales</taxon>
        <taxon>Asteraceae</taxon>
        <taxon>Asteroideae</taxon>
        <taxon>Anthemideae</taxon>
        <taxon>Anthemidinae</taxon>
        <taxon>Tanacetum</taxon>
    </lineage>
</organism>
<sequence length="116" mass="13123">MKASCGYVDKDEVNIKGRLQACCNLRETEEQFAASQLTVPTTTTSSLKASRSRVGKLKDNQLVTSNPYIEPLGSKCFRCRLPGHKSNLCLQRSTYYVEHEVEDSMYLNEAIHEEEC</sequence>
<name>A0ABQ5A2H1_9ASTR</name>
<keyword evidence="2" id="KW-1185">Reference proteome</keyword>
<dbReference type="EMBL" id="BQNB010011797">
    <property type="protein sequence ID" value="GJS95277.1"/>
    <property type="molecule type" value="Genomic_DNA"/>
</dbReference>
<accession>A0ABQ5A2H1</accession>
<dbReference type="Proteomes" id="UP001151760">
    <property type="component" value="Unassembled WGS sequence"/>
</dbReference>
<proteinExistence type="predicted"/>
<reference evidence="1" key="2">
    <citation type="submission" date="2022-01" db="EMBL/GenBank/DDBJ databases">
        <authorList>
            <person name="Yamashiro T."/>
            <person name="Shiraishi A."/>
            <person name="Satake H."/>
            <person name="Nakayama K."/>
        </authorList>
    </citation>
    <scope>NUCLEOTIDE SEQUENCE</scope>
</reference>
<evidence type="ECO:0000313" key="2">
    <source>
        <dbReference type="Proteomes" id="UP001151760"/>
    </source>
</evidence>
<reference evidence="1" key="1">
    <citation type="journal article" date="2022" name="Int. J. Mol. Sci.">
        <title>Draft Genome of Tanacetum Coccineum: Genomic Comparison of Closely Related Tanacetum-Family Plants.</title>
        <authorList>
            <person name="Yamashiro T."/>
            <person name="Shiraishi A."/>
            <person name="Nakayama K."/>
            <person name="Satake H."/>
        </authorList>
    </citation>
    <scope>NUCLEOTIDE SEQUENCE</scope>
</reference>
<protein>
    <submittedName>
        <fullName evidence="1">Uncharacterized protein</fullName>
    </submittedName>
</protein>
<gene>
    <name evidence="1" type="ORF">Tco_0802245</name>
</gene>
<evidence type="ECO:0000313" key="1">
    <source>
        <dbReference type="EMBL" id="GJS95277.1"/>
    </source>
</evidence>